<name>A0ABW5GKE8_9PSEU</name>
<comment type="caution">
    <text evidence="1">The sequence shown here is derived from an EMBL/GenBank/DDBJ whole genome shotgun (WGS) entry which is preliminary data.</text>
</comment>
<evidence type="ECO:0000313" key="1">
    <source>
        <dbReference type="EMBL" id="MFD2461335.1"/>
    </source>
</evidence>
<dbReference type="RefSeq" id="WP_345408763.1">
    <property type="nucleotide sequence ID" value="NZ_BAABHG010000031.1"/>
</dbReference>
<dbReference type="Proteomes" id="UP001597419">
    <property type="component" value="Unassembled WGS sequence"/>
</dbReference>
<gene>
    <name evidence="1" type="ORF">ACFSYJ_22215</name>
</gene>
<evidence type="ECO:0000313" key="2">
    <source>
        <dbReference type="Proteomes" id="UP001597419"/>
    </source>
</evidence>
<proteinExistence type="predicted"/>
<protein>
    <submittedName>
        <fullName evidence="1">Uncharacterized protein</fullName>
    </submittedName>
</protein>
<reference evidence="2" key="1">
    <citation type="journal article" date="2019" name="Int. J. Syst. Evol. Microbiol.">
        <title>The Global Catalogue of Microorganisms (GCM) 10K type strain sequencing project: providing services to taxonomists for standard genome sequencing and annotation.</title>
        <authorList>
            <consortium name="The Broad Institute Genomics Platform"/>
            <consortium name="The Broad Institute Genome Sequencing Center for Infectious Disease"/>
            <person name="Wu L."/>
            <person name="Ma J."/>
        </authorList>
    </citation>
    <scope>NUCLEOTIDE SEQUENCE [LARGE SCALE GENOMIC DNA]</scope>
    <source>
        <strain evidence="2">CGMCC 4.7643</strain>
    </source>
</reference>
<organism evidence="1 2">
    <name type="scientific">Amycolatopsis samaneae</name>
    <dbReference type="NCBI Taxonomy" id="664691"/>
    <lineage>
        <taxon>Bacteria</taxon>
        <taxon>Bacillati</taxon>
        <taxon>Actinomycetota</taxon>
        <taxon>Actinomycetes</taxon>
        <taxon>Pseudonocardiales</taxon>
        <taxon>Pseudonocardiaceae</taxon>
        <taxon>Amycolatopsis</taxon>
    </lineage>
</organism>
<accession>A0ABW5GKE8</accession>
<sequence length="93" mass="9490">MPGREEGVFKVRLAAKLCCVEMGGVAEGGLEEPGASTEGGVDKPGVFGYFGAMKPGCSGECRAFTVQAPDPALGQVQVDKRGACEVEIDVSPG</sequence>
<dbReference type="EMBL" id="JBHUKU010000012">
    <property type="protein sequence ID" value="MFD2461335.1"/>
    <property type="molecule type" value="Genomic_DNA"/>
</dbReference>
<keyword evidence="2" id="KW-1185">Reference proteome</keyword>